<dbReference type="GO" id="GO:0009055">
    <property type="term" value="F:electron transfer activity"/>
    <property type="evidence" value="ECO:0007669"/>
    <property type="project" value="InterPro"/>
</dbReference>
<dbReference type="Gene3D" id="1.10.760.10">
    <property type="entry name" value="Cytochrome c-like domain"/>
    <property type="match status" value="1"/>
</dbReference>
<proteinExistence type="predicted"/>
<protein>
    <submittedName>
        <fullName evidence="6">Cytochrome c552</fullName>
    </submittedName>
</protein>
<accession>W7YHC4</accession>
<feature type="domain" description="Cytochrome c" evidence="5">
    <location>
        <begin position="45"/>
        <end position="134"/>
    </location>
</feature>
<dbReference type="AlphaFoldDB" id="W7YHC4"/>
<dbReference type="RefSeq" id="WP_052343161.1">
    <property type="nucleotide sequence ID" value="NZ_BAMD01000032.1"/>
</dbReference>
<dbReference type="GO" id="GO:0046872">
    <property type="term" value="F:metal ion binding"/>
    <property type="evidence" value="ECO:0007669"/>
    <property type="project" value="UniProtKB-KW"/>
</dbReference>
<dbReference type="EMBL" id="BAMD01000032">
    <property type="protein sequence ID" value="GAF03836.1"/>
    <property type="molecule type" value="Genomic_DNA"/>
</dbReference>
<dbReference type="Proteomes" id="UP000019402">
    <property type="component" value="Unassembled WGS sequence"/>
</dbReference>
<dbReference type="PROSITE" id="PS51257">
    <property type="entry name" value="PROKAR_LIPOPROTEIN"/>
    <property type="match status" value="1"/>
</dbReference>
<dbReference type="OrthoDB" id="9811395at2"/>
<evidence type="ECO:0000313" key="6">
    <source>
        <dbReference type="EMBL" id="GAF03836.1"/>
    </source>
</evidence>
<evidence type="ECO:0000313" key="7">
    <source>
        <dbReference type="Proteomes" id="UP000019402"/>
    </source>
</evidence>
<dbReference type="InterPro" id="IPR051459">
    <property type="entry name" value="Cytochrome_c-type_DH"/>
</dbReference>
<reference evidence="6 7" key="1">
    <citation type="journal article" date="2014" name="Genome Announc.">
        <title>Draft Genome Sequence of Cytophaga fermentans JCM 21142T, a Facultative Anaerobe Isolated from Marine Mud.</title>
        <authorList>
            <person name="Starns D."/>
            <person name="Oshima K."/>
            <person name="Suda W."/>
            <person name="Iino T."/>
            <person name="Yuki M."/>
            <person name="Inoue J."/>
            <person name="Kitamura K."/>
            <person name="Iida T."/>
            <person name="Darby A."/>
            <person name="Hattori M."/>
            <person name="Ohkuma M."/>
        </authorList>
    </citation>
    <scope>NUCLEOTIDE SEQUENCE [LARGE SCALE GENOMIC DNA]</scope>
    <source>
        <strain evidence="6 7">JCM 21142</strain>
    </source>
</reference>
<dbReference type="STRING" id="869213.GCA_000517085_02316"/>
<dbReference type="PANTHER" id="PTHR35008:SF8">
    <property type="entry name" value="ALCOHOL DEHYDROGENASE CYTOCHROME C SUBUNIT"/>
    <property type="match status" value="1"/>
</dbReference>
<dbReference type="Pfam" id="PF00034">
    <property type="entry name" value="Cytochrom_C"/>
    <property type="match status" value="1"/>
</dbReference>
<evidence type="ECO:0000256" key="4">
    <source>
        <dbReference type="PROSITE-ProRule" id="PRU00433"/>
    </source>
</evidence>
<keyword evidence="1 4" id="KW-0349">Heme</keyword>
<dbReference type="PROSITE" id="PS51007">
    <property type="entry name" value="CYTC"/>
    <property type="match status" value="1"/>
</dbReference>
<dbReference type="PANTHER" id="PTHR35008">
    <property type="entry name" value="BLL4482 PROTEIN-RELATED"/>
    <property type="match status" value="1"/>
</dbReference>
<evidence type="ECO:0000256" key="3">
    <source>
        <dbReference type="ARBA" id="ARBA00023004"/>
    </source>
</evidence>
<evidence type="ECO:0000256" key="1">
    <source>
        <dbReference type="ARBA" id="ARBA00022617"/>
    </source>
</evidence>
<evidence type="ECO:0000259" key="5">
    <source>
        <dbReference type="PROSITE" id="PS51007"/>
    </source>
</evidence>
<keyword evidence="7" id="KW-1185">Reference proteome</keyword>
<keyword evidence="2 4" id="KW-0479">Metal-binding</keyword>
<dbReference type="eggNOG" id="COG2010">
    <property type="taxonomic scope" value="Bacteria"/>
</dbReference>
<sequence length="150" mass="16853">MKFLVVGVCILFVLMFSGCGQKKEEKKVEAKAWSSPVSSMDKRNDRFDAGKLVYDRNCKVCHQANRMGVPKIYPPLKNTKRVGGNKDYLIDVLLNGSNEEIIVEGVKYKGVMASYRGLSDREIAGVINYIRSDSEAASEVVSEDDVRKRR</sequence>
<evidence type="ECO:0000256" key="2">
    <source>
        <dbReference type="ARBA" id="ARBA00022723"/>
    </source>
</evidence>
<dbReference type="GO" id="GO:0020037">
    <property type="term" value="F:heme binding"/>
    <property type="evidence" value="ECO:0007669"/>
    <property type="project" value="InterPro"/>
</dbReference>
<dbReference type="SUPFAM" id="SSF46626">
    <property type="entry name" value="Cytochrome c"/>
    <property type="match status" value="1"/>
</dbReference>
<keyword evidence="3 4" id="KW-0408">Iron</keyword>
<comment type="caution">
    <text evidence="6">The sequence shown here is derived from an EMBL/GenBank/DDBJ whole genome shotgun (WGS) entry which is preliminary data.</text>
</comment>
<gene>
    <name evidence="6" type="ORF">JCM21142_72523</name>
</gene>
<name>W7YHC4_9BACT</name>
<organism evidence="6 7">
    <name type="scientific">Saccharicrinis fermentans DSM 9555 = JCM 21142</name>
    <dbReference type="NCBI Taxonomy" id="869213"/>
    <lineage>
        <taxon>Bacteria</taxon>
        <taxon>Pseudomonadati</taxon>
        <taxon>Bacteroidota</taxon>
        <taxon>Bacteroidia</taxon>
        <taxon>Marinilabiliales</taxon>
        <taxon>Marinilabiliaceae</taxon>
        <taxon>Saccharicrinis</taxon>
    </lineage>
</organism>
<dbReference type="InterPro" id="IPR009056">
    <property type="entry name" value="Cyt_c-like_dom"/>
</dbReference>
<dbReference type="InterPro" id="IPR036909">
    <property type="entry name" value="Cyt_c-like_dom_sf"/>
</dbReference>